<keyword evidence="1" id="KW-0472">Membrane</keyword>
<keyword evidence="1" id="KW-1133">Transmembrane helix</keyword>
<keyword evidence="1" id="KW-0812">Transmembrane</keyword>
<feature type="transmembrane region" description="Helical" evidence="1">
    <location>
        <begin position="49"/>
        <end position="72"/>
    </location>
</feature>
<feature type="transmembrane region" description="Helical" evidence="1">
    <location>
        <begin position="79"/>
        <end position="105"/>
    </location>
</feature>
<keyword evidence="3" id="KW-1185">Reference proteome</keyword>
<protein>
    <submittedName>
        <fullName evidence="2">Uncharacterized protein</fullName>
    </submittedName>
</protein>
<feature type="transmembrane region" description="Helical" evidence="1">
    <location>
        <begin position="12"/>
        <end position="37"/>
    </location>
</feature>
<evidence type="ECO:0000256" key="1">
    <source>
        <dbReference type="SAM" id="Phobius"/>
    </source>
</evidence>
<accession>A0ABU0MWS5</accession>
<dbReference type="RefSeq" id="WP_307502423.1">
    <property type="nucleotide sequence ID" value="NZ_BAAACE010000029.1"/>
</dbReference>
<name>A0ABU0MWS5_9FIRM</name>
<comment type="caution">
    <text evidence="2">The sequence shown here is derived from an EMBL/GenBank/DDBJ whole genome shotgun (WGS) entry which is preliminary data.</text>
</comment>
<reference evidence="2 3" key="1">
    <citation type="submission" date="2023-07" db="EMBL/GenBank/DDBJ databases">
        <title>Genomic Encyclopedia of Type Strains, Phase IV (KMG-IV): sequencing the most valuable type-strain genomes for metagenomic binning, comparative biology and taxonomic classification.</title>
        <authorList>
            <person name="Goeker M."/>
        </authorList>
    </citation>
    <scope>NUCLEOTIDE SEQUENCE [LARGE SCALE GENOMIC DNA]</scope>
    <source>
        <strain evidence="2 3">DSM 15049</strain>
    </source>
</reference>
<proteinExistence type="predicted"/>
<dbReference type="EMBL" id="JAUSWG010000002">
    <property type="protein sequence ID" value="MDQ0555359.1"/>
    <property type="molecule type" value="Genomic_DNA"/>
</dbReference>
<sequence length="107" mass="12276">MKIKFLPRTKLGLYAVLIMVLTIIFFIVRSLISWNFVYSGFNFIIKSPFYITLSFIIFALGVINCILGFIAIDKNRDQSILVFLAIILGINNIVGFLFFIAHIFFIS</sequence>
<organism evidence="2 3">
    <name type="scientific">Paraclostridium ghonii</name>
    <dbReference type="NCBI Taxonomy" id="29358"/>
    <lineage>
        <taxon>Bacteria</taxon>
        <taxon>Bacillati</taxon>
        <taxon>Bacillota</taxon>
        <taxon>Clostridia</taxon>
        <taxon>Peptostreptococcales</taxon>
        <taxon>Peptostreptococcaceae</taxon>
        <taxon>Paraclostridium</taxon>
    </lineage>
</organism>
<evidence type="ECO:0000313" key="2">
    <source>
        <dbReference type="EMBL" id="MDQ0555359.1"/>
    </source>
</evidence>
<dbReference type="Proteomes" id="UP001232584">
    <property type="component" value="Unassembled WGS sequence"/>
</dbReference>
<gene>
    <name evidence="2" type="ORF">QOZ92_000472</name>
</gene>
<evidence type="ECO:0000313" key="3">
    <source>
        <dbReference type="Proteomes" id="UP001232584"/>
    </source>
</evidence>